<keyword evidence="2" id="KW-0808">Transferase</keyword>
<keyword evidence="3" id="KW-1185">Reference proteome</keyword>
<evidence type="ECO:0000313" key="2">
    <source>
        <dbReference type="EMBL" id="KAJ6828434.1"/>
    </source>
</evidence>
<accession>A0AAX6GIA4</accession>
<sequence length="177" mass="19807">MSYPNGARSRFGFRFTSHQTPVHPQTGFPLRDYECKPQTTAIEPDGGTVAAKNHDDHHRRRELLPGPTQQPERAALPGRRAEDGFPRRLLPAPETRLRHDPARPDDQRRVGQAEPGRVETAARGATGKCDHRSNRPSRRGALEGDDGGHRRSAADEEQVGPTGVEVRVRRKEGERDY</sequence>
<keyword evidence="2" id="KW-0418">Kinase</keyword>
<comment type="caution">
    <text evidence="2">The sequence shown here is derived from an EMBL/GenBank/DDBJ whole genome shotgun (WGS) entry which is preliminary data.</text>
</comment>
<feature type="region of interest" description="Disordered" evidence="1">
    <location>
        <begin position="1"/>
        <end position="177"/>
    </location>
</feature>
<dbReference type="GO" id="GO:0016301">
    <property type="term" value="F:kinase activity"/>
    <property type="evidence" value="ECO:0007669"/>
    <property type="project" value="UniProtKB-KW"/>
</dbReference>
<keyword evidence="2" id="KW-0675">Receptor</keyword>
<name>A0AAX6GIA4_IRIPA</name>
<protein>
    <submittedName>
        <fullName evidence="2">Proline-rich receptor-like protein kinase PERK9</fullName>
    </submittedName>
</protein>
<dbReference type="AlphaFoldDB" id="A0AAX6GIA4"/>
<reference evidence="2" key="2">
    <citation type="submission" date="2023-04" db="EMBL/GenBank/DDBJ databases">
        <authorList>
            <person name="Bruccoleri R.E."/>
            <person name="Oakeley E.J."/>
            <person name="Faust A.-M."/>
            <person name="Dessus-Babus S."/>
            <person name="Altorfer M."/>
            <person name="Burckhardt D."/>
            <person name="Oertli M."/>
            <person name="Naumann U."/>
            <person name="Petersen F."/>
            <person name="Wong J."/>
        </authorList>
    </citation>
    <scope>NUCLEOTIDE SEQUENCE</scope>
    <source>
        <strain evidence="2">GSM-AAB239-AS_SAM_17_03QT</strain>
        <tissue evidence="2">Leaf</tissue>
    </source>
</reference>
<feature type="compositionally biased region" description="Basic and acidic residues" evidence="1">
    <location>
        <begin position="140"/>
        <end position="154"/>
    </location>
</feature>
<dbReference type="EMBL" id="JANAVB010019318">
    <property type="protein sequence ID" value="KAJ6828434.1"/>
    <property type="molecule type" value="Genomic_DNA"/>
</dbReference>
<reference evidence="2" key="1">
    <citation type="journal article" date="2023" name="GigaByte">
        <title>Genome assembly of the bearded iris, Iris pallida Lam.</title>
        <authorList>
            <person name="Bruccoleri R.E."/>
            <person name="Oakeley E.J."/>
            <person name="Faust A.M.E."/>
            <person name="Altorfer M."/>
            <person name="Dessus-Babus S."/>
            <person name="Burckhardt D."/>
            <person name="Oertli M."/>
            <person name="Naumann U."/>
            <person name="Petersen F."/>
            <person name="Wong J."/>
        </authorList>
    </citation>
    <scope>NUCLEOTIDE SEQUENCE</scope>
    <source>
        <strain evidence="2">GSM-AAB239-AS_SAM_17_03QT</strain>
    </source>
</reference>
<organism evidence="2 3">
    <name type="scientific">Iris pallida</name>
    <name type="common">Sweet iris</name>
    <dbReference type="NCBI Taxonomy" id="29817"/>
    <lineage>
        <taxon>Eukaryota</taxon>
        <taxon>Viridiplantae</taxon>
        <taxon>Streptophyta</taxon>
        <taxon>Embryophyta</taxon>
        <taxon>Tracheophyta</taxon>
        <taxon>Spermatophyta</taxon>
        <taxon>Magnoliopsida</taxon>
        <taxon>Liliopsida</taxon>
        <taxon>Asparagales</taxon>
        <taxon>Iridaceae</taxon>
        <taxon>Iridoideae</taxon>
        <taxon>Irideae</taxon>
        <taxon>Iris</taxon>
    </lineage>
</organism>
<dbReference type="Proteomes" id="UP001140949">
    <property type="component" value="Unassembled WGS sequence"/>
</dbReference>
<evidence type="ECO:0000313" key="3">
    <source>
        <dbReference type="Proteomes" id="UP001140949"/>
    </source>
</evidence>
<feature type="compositionally biased region" description="Basic and acidic residues" evidence="1">
    <location>
        <begin position="95"/>
        <end position="111"/>
    </location>
</feature>
<proteinExistence type="predicted"/>
<gene>
    <name evidence="2" type="ORF">M6B38_363430</name>
</gene>
<evidence type="ECO:0000256" key="1">
    <source>
        <dbReference type="SAM" id="MobiDB-lite"/>
    </source>
</evidence>